<sequence>MPVLISAVVLSWGIVAVAHLFGIRLWSQLGSSARGVYGLAWLVAVAVTVLAAVMLRRTGRFAAAATAVVVGALGATAIVTVDWTSAFVHGYYRLHRADFATVGGLARTGELAEARGLPANLRYLAVNGDPTMVGARAVWLPSWTGRAGGATGYAYAGEDEPADLGLDCRSGAYLRCWSLGDGWSWIEWVATPPTNP</sequence>
<dbReference type="AlphaFoldDB" id="A0A4Q7ZKK6"/>
<accession>A0A4Q7ZKK6</accession>
<feature type="transmembrane region" description="Helical" evidence="1">
    <location>
        <begin position="36"/>
        <end position="55"/>
    </location>
</feature>
<organism evidence="2 3">
    <name type="scientific">Krasilnikovia cinnamomea</name>
    <dbReference type="NCBI Taxonomy" id="349313"/>
    <lineage>
        <taxon>Bacteria</taxon>
        <taxon>Bacillati</taxon>
        <taxon>Actinomycetota</taxon>
        <taxon>Actinomycetes</taxon>
        <taxon>Micromonosporales</taxon>
        <taxon>Micromonosporaceae</taxon>
        <taxon>Krasilnikovia</taxon>
    </lineage>
</organism>
<comment type="caution">
    <text evidence="2">The sequence shown here is derived from an EMBL/GenBank/DDBJ whole genome shotgun (WGS) entry which is preliminary data.</text>
</comment>
<feature type="transmembrane region" description="Helical" evidence="1">
    <location>
        <begin position="62"/>
        <end position="83"/>
    </location>
</feature>
<name>A0A4Q7ZKK6_9ACTN</name>
<proteinExistence type="predicted"/>
<gene>
    <name evidence="2" type="ORF">EV385_2869</name>
</gene>
<keyword evidence="1" id="KW-0812">Transmembrane</keyword>
<dbReference type="EMBL" id="SHKY01000001">
    <property type="protein sequence ID" value="RZU51071.1"/>
    <property type="molecule type" value="Genomic_DNA"/>
</dbReference>
<evidence type="ECO:0000313" key="2">
    <source>
        <dbReference type="EMBL" id="RZU51071.1"/>
    </source>
</evidence>
<evidence type="ECO:0000313" key="3">
    <source>
        <dbReference type="Proteomes" id="UP000292564"/>
    </source>
</evidence>
<protein>
    <submittedName>
        <fullName evidence="2">Uncharacterized protein</fullName>
    </submittedName>
</protein>
<reference evidence="2 3" key="1">
    <citation type="submission" date="2019-02" db="EMBL/GenBank/DDBJ databases">
        <title>Sequencing the genomes of 1000 actinobacteria strains.</title>
        <authorList>
            <person name="Klenk H.-P."/>
        </authorList>
    </citation>
    <scope>NUCLEOTIDE SEQUENCE [LARGE SCALE GENOMIC DNA]</scope>
    <source>
        <strain evidence="2 3">DSM 45162</strain>
    </source>
</reference>
<keyword evidence="1" id="KW-0472">Membrane</keyword>
<keyword evidence="3" id="KW-1185">Reference proteome</keyword>
<evidence type="ECO:0000256" key="1">
    <source>
        <dbReference type="SAM" id="Phobius"/>
    </source>
</evidence>
<dbReference type="Proteomes" id="UP000292564">
    <property type="component" value="Unassembled WGS sequence"/>
</dbReference>
<keyword evidence="1" id="KW-1133">Transmembrane helix</keyword>